<evidence type="ECO:0000313" key="4">
    <source>
        <dbReference type="Proteomes" id="UP001441944"/>
    </source>
</evidence>
<dbReference type="PANTHER" id="PTHR34039:SF1">
    <property type="entry name" value="UPF0102 PROTEIN YRAN"/>
    <property type="match status" value="1"/>
</dbReference>
<proteinExistence type="inferred from homology"/>
<dbReference type="InterPro" id="IPR011335">
    <property type="entry name" value="Restrct_endonuc-II-like"/>
</dbReference>
<reference evidence="3 4" key="1">
    <citation type="submission" date="2024-04" db="EMBL/GenBank/DDBJ databases">
        <title>Draft genome sequence of Pseudophaeobacter arcticus NBRC 116598.</title>
        <authorList>
            <person name="Miyakawa T."/>
            <person name="Kusuya Y."/>
            <person name="Miura T."/>
        </authorList>
    </citation>
    <scope>NUCLEOTIDE SEQUENCE [LARGE SCALE GENOMIC DNA]</scope>
    <source>
        <strain evidence="3 4">SU-CL00105</strain>
    </source>
</reference>
<dbReference type="InterPro" id="IPR011856">
    <property type="entry name" value="tRNA_endonuc-like_dom_sf"/>
</dbReference>
<dbReference type="PANTHER" id="PTHR34039">
    <property type="entry name" value="UPF0102 PROTEIN YRAN"/>
    <property type="match status" value="1"/>
</dbReference>
<dbReference type="Proteomes" id="UP001441944">
    <property type="component" value="Unassembled WGS sequence"/>
</dbReference>
<keyword evidence="4" id="KW-1185">Reference proteome</keyword>
<organism evidence="3 4">
    <name type="scientific">Pseudophaeobacter arcticus</name>
    <dbReference type="NCBI Taxonomy" id="385492"/>
    <lineage>
        <taxon>Bacteria</taxon>
        <taxon>Pseudomonadati</taxon>
        <taxon>Pseudomonadota</taxon>
        <taxon>Alphaproteobacteria</taxon>
        <taxon>Rhodobacterales</taxon>
        <taxon>Paracoccaceae</taxon>
        <taxon>Pseudophaeobacter</taxon>
    </lineage>
</organism>
<evidence type="ECO:0000256" key="1">
    <source>
        <dbReference type="ARBA" id="ARBA00006738"/>
    </source>
</evidence>
<evidence type="ECO:0000313" key="3">
    <source>
        <dbReference type="EMBL" id="GAA6197219.1"/>
    </source>
</evidence>
<dbReference type="SUPFAM" id="SSF52980">
    <property type="entry name" value="Restriction endonuclease-like"/>
    <property type="match status" value="1"/>
</dbReference>
<protein>
    <recommendedName>
        <fullName evidence="2">UPF0102 protein NBRC116598_26630</fullName>
    </recommendedName>
</protein>
<name>A0ABQ0AN25_9RHOB</name>
<gene>
    <name evidence="3" type="ORF">NBRC116598_26630</name>
</gene>
<dbReference type="HAMAP" id="MF_00048">
    <property type="entry name" value="UPF0102"/>
    <property type="match status" value="1"/>
</dbReference>
<sequence>MPKPPASTGLRAHLAGAAAEDQAARAYEALGYALVEQRWRGAAGEIDLILRKGALLAFAEVKTGPSYAAALARITPRQMRRVQASAALFLDQQPEGALSEARIDVALVFGTGEVEILENAYGQG</sequence>
<dbReference type="Gene3D" id="3.40.1350.10">
    <property type="match status" value="1"/>
</dbReference>
<evidence type="ECO:0000256" key="2">
    <source>
        <dbReference type="HAMAP-Rule" id="MF_00048"/>
    </source>
</evidence>
<dbReference type="InterPro" id="IPR003509">
    <property type="entry name" value="UPF0102_YraN-like"/>
</dbReference>
<dbReference type="Pfam" id="PF02021">
    <property type="entry name" value="UPF0102"/>
    <property type="match status" value="1"/>
</dbReference>
<comment type="caution">
    <text evidence="3">The sequence shown here is derived from an EMBL/GenBank/DDBJ whole genome shotgun (WGS) entry which is preliminary data.</text>
</comment>
<dbReference type="RefSeq" id="WP_353400793.1">
    <property type="nucleotide sequence ID" value="NZ_BAABWU010000010.1"/>
</dbReference>
<dbReference type="EMBL" id="BAABWU010000010">
    <property type="protein sequence ID" value="GAA6197219.1"/>
    <property type="molecule type" value="Genomic_DNA"/>
</dbReference>
<comment type="similarity">
    <text evidence="1 2">Belongs to the UPF0102 family.</text>
</comment>
<accession>A0ABQ0AN25</accession>